<organism evidence="2 3">
    <name type="scientific">Parasponia andersonii</name>
    <name type="common">Sponia andersonii</name>
    <dbReference type="NCBI Taxonomy" id="3476"/>
    <lineage>
        <taxon>Eukaryota</taxon>
        <taxon>Viridiplantae</taxon>
        <taxon>Streptophyta</taxon>
        <taxon>Embryophyta</taxon>
        <taxon>Tracheophyta</taxon>
        <taxon>Spermatophyta</taxon>
        <taxon>Magnoliopsida</taxon>
        <taxon>eudicotyledons</taxon>
        <taxon>Gunneridae</taxon>
        <taxon>Pentapetalae</taxon>
        <taxon>rosids</taxon>
        <taxon>fabids</taxon>
        <taxon>Rosales</taxon>
        <taxon>Cannabaceae</taxon>
        <taxon>Parasponia</taxon>
    </lineage>
</organism>
<dbReference type="AlphaFoldDB" id="A0A2P5E5C8"/>
<dbReference type="EMBL" id="JXTB01000001">
    <property type="protein sequence ID" value="PON80743.1"/>
    <property type="molecule type" value="Genomic_DNA"/>
</dbReference>
<sequence>MVLKYRPQHNTDSKTTSRPQHLPSRSVSTSRQFPTLFPNIFPIGSVIPESGRLYIWTQNFIHRNSLRPGLSLSSNSFRASIALLKFHGSILRTRLFSISCLKANTNTSVAISCIERPFLIFQIFGMVSLKALRLYGFLTSSFPIRQTES</sequence>
<feature type="compositionally biased region" description="Polar residues" evidence="1">
    <location>
        <begin position="8"/>
        <end position="30"/>
    </location>
</feature>
<accession>A0A2P5E5C8</accession>
<comment type="caution">
    <text evidence="2">The sequence shown here is derived from an EMBL/GenBank/DDBJ whole genome shotgun (WGS) entry which is preliminary data.</text>
</comment>
<proteinExistence type="predicted"/>
<protein>
    <submittedName>
        <fullName evidence="2">Uncharacterized protein</fullName>
    </submittedName>
</protein>
<name>A0A2P5E5C8_PARAD</name>
<keyword evidence="3" id="KW-1185">Reference proteome</keyword>
<feature type="region of interest" description="Disordered" evidence="1">
    <location>
        <begin position="1"/>
        <end position="30"/>
    </location>
</feature>
<gene>
    <name evidence="2" type="ORF">PanWU01x14_002990</name>
</gene>
<reference evidence="3" key="1">
    <citation type="submission" date="2016-06" db="EMBL/GenBank/DDBJ databases">
        <title>Parallel loss of symbiosis genes in relatives of nitrogen-fixing non-legume Parasponia.</title>
        <authorList>
            <person name="Van Velzen R."/>
            <person name="Holmer R."/>
            <person name="Bu F."/>
            <person name="Rutten L."/>
            <person name="Van Zeijl A."/>
            <person name="Liu W."/>
            <person name="Santuari L."/>
            <person name="Cao Q."/>
            <person name="Sharma T."/>
            <person name="Shen D."/>
            <person name="Roswanjaya Y."/>
            <person name="Wardhani T."/>
            <person name="Kalhor M.S."/>
            <person name="Jansen J."/>
            <person name="Van den Hoogen J."/>
            <person name="Gungor B."/>
            <person name="Hartog M."/>
            <person name="Hontelez J."/>
            <person name="Verver J."/>
            <person name="Yang W.-C."/>
            <person name="Schijlen E."/>
            <person name="Repin R."/>
            <person name="Schilthuizen M."/>
            <person name="Schranz E."/>
            <person name="Heidstra R."/>
            <person name="Miyata K."/>
            <person name="Fedorova E."/>
            <person name="Kohlen W."/>
            <person name="Bisseling T."/>
            <person name="Smit S."/>
            <person name="Geurts R."/>
        </authorList>
    </citation>
    <scope>NUCLEOTIDE SEQUENCE [LARGE SCALE GENOMIC DNA]</scope>
    <source>
        <strain evidence="3">cv. WU1-14</strain>
    </source>
</reference>
<evidence type="ECO:0000313" key="2">
    <source>
        <dbReference type="EMBL" id="PON80743.1"/>
    </source>
</evidence>
<dbReference type="Proteomes" id="UP000237105">
    <property type="component" value="Unassembled WGS sequence"/>
</dbReference>
<evidence type="ECO:0000313" key="3">
    <source>
        <dbReference type="Proteomes" id="UP000237105"/>
    </source>
</evidence>
<evidence type="ECO:0000256" key="1">
    <source>
        <dbReference type="SAM" id="MobiDB-lite"/>
    </source>
</evidence>